<evidence type="ECO:0000313" key="1">
    <source>
        <dbReference type="EMBL" id="KAH6923368.1"/>
    </source>
</evidence>
<reference evidence="1" key="1">
    <citation type="submission" date="2020-05" db="EMBL/GenBank/DDBJ databases">
        <title>Large-scale comparative analyses of tick genomes elucidate their genetic diversity and vector capacities.</title>
        <authorList>
            <person name="Jia N."/>
            <person name="Wang J."/>
            <person name="Shi W."/>
            <person name="Du L."/>
            <person name="Sun Y."/>
            <person name="Zhan W."/>
            <person name="Jiang J."/>
            <person name="Wang Q."/>
            <person name="Zhang B."/>
            <person name="Ji P."/>
            <person name="Sakyi L.B."/>
            <person name="Cui X."/>
            <person name="Yuan T."/>
            <person name="Jiang B."/>
            <person name="Yang W."/>
            <person name="Lam T.T.-Y."/>
            <person name="Chang Q."/>
            <person name="Ding S."/>
            <person name="Wang X."/>
            <person name="Zhu J."/>
            <person name="Ruan X."/>
            <person name="Zhao L."/>
            <person name="Wei J."/>
            <person name="Que T."/>
            <person name="Du C."/>
            <person name="Cheng J."/>
            <person name="Dai P."/>
            <person name="Han X."/>
            <person name="Huang E."/>
            <person name="Gao Y."/>
            <person name="Liu J."/>
            <person name="Shao H."/>
            <person name="Ye R."/>
            <person name="Li L."/>
            <person name="Wei W."/>
            <person name="Wang X."/>
            <person name="Wang C."/>
            <person name="Yang T."/>
            <person name="Huo Q."/>
            <person name="Li W."/>
            <person name="Guo W."/>
            <person name="Chen H."/>
            <person name="Zhou L."/>
            <person name="Ni X."/>
            <person name="Tian J."/>
            <person name="Zhou Y."/>
            <person name="Sheng Y."/>
            <person name="Liu T."/>
            <person name="Pan Y."/>
            <person name="Xia L."/>
            <person name="Li J."/>
            <person name="Zhao F."/>
            <person name="Cao W."/>
        </authorList>
    </citation>
    <scope>NUCLEOTIDE SEQUENCE</scope>
    <source>
        <strain evidence="1">Hyas-2018</strain>
    </source>
</reference>
<dbReference type="Proteomes" id="UP000821845">
    <property type="component" value="Chromosome 8"/>
</dbReference>
<name>A0ACB7RL48_HYAAI</name>
<organism evidence="1 2">
    <name type="scientific">Hyalomma asiaticum</name>
    <name type="common">Tick</name>
    <dbReference type="NCBI Taxonomy" id="266040"/>
    <lineage>
        <taxon>Eukaryota</taxon>
        <taxon>Metazoa</taxon>
        <taxon>Ecdysozoa</taxon>
        <taxon>Arthropoda</taxon>
        <taxon>Chelicerata</taxon>
        <taxon>Arachnida</taxon>
        <taxon>Acari</taxon>
        <taxon>Parasitiformes</taxon>
        <taxon>Ixodida</taxon>
        <taxon>Ixodoidea</taxon>
        <taxon>Ixodidae</taxon>
        <taxon>Hyalomminae</taxon>
        <taxon>Hyalomma</taxon>
    </lineage>
</organism>
<sequence>MIQRYPPRADVVGTDVTRRRPSVAIVGEPNLERANGAARQGGGPPSYTSRVFTTHRDPGPRQTSFFIVPGSSSIGREINTTTSEPRRQEPRAVALVLPPHAQPTRRDDRCSPQNREEREPILTASQR</sequence>
<proteinExistence type="predicted"/>
<accession>A0ACB7RL48</accession>
<comment type="caution">
    <text evidence="1">The sequence shown here is derived from an EMBL/GenBank/DDBJ whole genome shotgun (WGS) entry which is preliminary data.</text>
</comment>
<dbReference type="EMBL" id="CM023488">
    <property type="protein sequence ID" value="KAH6923368.1"/>
    <property type="molecule type" value="Genomic_DNA"/>
</dbReference>
<evidence type="ECO:0000313" key="2">
    <source>
        <dbReference type="Proteomes" id="UP000821845"/>
    </source>
</evidence>
<keyword evidence="2" id="KW-1185">Reference proteome</keyword>
<protein>
    <submittedName>
        <fullName evidence="1">Uncharacterized protein</fullName>
    </submittedName>
</protein>
<gene>
    <name evidence="1" type="ORF">HPB50_000495</name>
</gene>